<protein>
    <submittedName>
        <fullName evidence="1">Uncharacterized protein</fullName>
    </submittedName>
</protein>
<evidence type="ECO:0000313" key="2">
    <source>
        <dbReference type="Proteomes" id="UP000028926"/>
    </source>
</evidence>
<dbReference type="AlphaFoldDB" id="A0A077AY27"/>
<accession>A0A077AY27</accession>
<gene>
    <name evidence="1" type="ORF">ID47_07005</name>
</gene>
<evidence type="ECO:0000313" key="1">
    <source>
        <dbReference type="EMBL" id="AIK96543.1"/>
    </source>
</evidence>
<dbReference type="Proteomes" id="UP000028926">
    <property type="component" value="Chromosome"/>
</dbReference>
<name>A0A077AY27_9PROT</name>
<dbReference type="HOGENOM" id="CLU_2477625_0_0_5"/>
<reference evidence="1 2" key="1">
    <citation type="submission" date="2014-07" db="EMBL/GenBank/DDBJ databases">
        <title>Comparative genomic insights into amoeba endosymbionts belonging to the families of Holosporaceae and Candidatus Midichloriaceae within Rickettsiales.</title>
        <authorList>
            <person name="Wang Z."/>
            <person name="Wu M."/>
        </authorList>
    </citation>
    <scope>NUCLEOTIDE SEQUENCE [LARGE SCALE GENOMIC DNA]</scope>
    <source>
        <strain evidence="1">PRA3</strain>
    </source>
</reference>
<proteinExistence type="predicted"/>
<sequence>MLKDKFISQTFLFTCLSHVRGEARERGDNVVFASLNPPAHFINKTEKNHCNRFSDQVMATPQTDLEVLYKKILGTASRIGKYCQNLK</sequence>
<dbReference type="KEGG" id="paca:ID47_07005"/>
<keyword evidence="2" id="KW-1185">Reference proteome</keyword>
<dbReference type="EMBL" id="CP008941">
    <property type="protein sequence ID" value="AIK96543.1"/>
    <property type="molecule type" value="Genomic_DNA"/>
</dbReference>
<organism evidence="1 2">
    <name type="scientific">Candidatus Odyssella acanthamoebae</name>
    <dbReference type="NCBI Taxonomy" id="91604"/>
    <lineage>
        <taxon>Bacteria</taxon>
        <taxon>Pseudomonadati</taxon>
        <taxon>Pseudomonadota</taxon>
        <taxon>Alphaproteobacteria</taxon>
        <taxon>Holosporales</taxon>
        <taxon>Candidatus Paracaedibacteraceae</taxon>
        <taxon>Candidatus Odyssella</taxon>
    </lineage>
</organism>